<evidence type="ECO:0000313" key="4">
    <source>
        <dbReference type="Proteomes" id="UP001286313"/>
    </source>
</evidence>
<sequence length="282" mass="31698">MRYLGWSVVLWCVAAVLCQGYVMIPKVPDGPVSMLAPGNIPAGIASTPAPQAFTTTALPTPIPLHLLLSPRPLPSPAPLLNLRYRRSSQRRSTTNETKTNNDNLGRLLTLDGALRTTLPSFENKLKKNTSEEVPETPRTPKPFFLHRQRKSTDNHRTFATKENERQDILRKNRTWTATEAFTVTTTTTTTSTAADLLVRKRRDFFKKFREHAKINDVATILATIIAYLSEQVGLNLDDGTIIGNIRAIYELGDSTWEIMSENCNIPKIWPLTYFISKECTSK</sequence>
<dbReference type="EMBL" id="JAWQEG010002487">
    <property type="protein sequence ID" value="KAK3871639.1"/>
    <property type="molecule type" value="Genomic_DNA"/>
</dbReference>
<organism evidence="3 4">
    <name type="scientific">Petrolisthes cinctipes</name>
    <name type="common">Flat porcelain crab</name>
    <dbReference type="NCBI Taxonomy" id="88211"/>
    <lineage>
        <taxon>Eukaryota</taxon>
        <taxon>Metazoa</taxon>
        <taxon>Ecdysozoa</taxon>
        <taxon>Arthropoda</taxon>
        <taxon>Crustacea</taxon>
        <taxon>Multicrustacea</taxon>
        <taxon>Malacostraca</taxon>
        <taxon>Eumalacostraca</taxon>
        <taxon>Eucarida</taxon>
        <taxon>Decapoda</taxon>
        <taxon>Pleocyemata</taxon>
        <taxon>Anomura</taxon>
        <taxon>Galatheoidea</taxon>
        <taxon>Porcellanidae</taxon>
        <taxon>Petrolisthes</taxon>
    </lineage>
</organism>
<feature type="signal peptide" evidence="2">
    <location>
        <begin position="1"/>
        <end position="18"/>
    </location>
</feature>
<feature type="region of interest" description="Disordered" evidence="1">
    <location>
        <begin position="85"/>
        <end position="104"/>
    </location>
</feature>
<evidence type="ECO:0000256" key="1">
    <source>
        <dbReference type="SAM" id="MobiDB-lite"/>
    </source>
</evidence>
<keyword evidence="4" id="KW-1185">Reference proteome</keyword>
<proteinExistence type="predicted"/>
<evidence type="ECO:0000313" key="3">
    <source>
        <dbReference type="EMBL" id="KAK3871639.1"/>
    </source>
</evidence>
<evidence type="ECO:0000256" key="2">
    <source>
        <dbReference type="SAM" id="SignalP"/>
    </source>
</evidence>
<name>A0AAE1FE04_PETCI</name>
<feature type="region of interest" description="Disordered" evidence="1">
    <location>
        <begin position="124"/>
        <end position="143"/>
    </location>
</feature>
<accession>A0AAE1FE04</accession>
<dbReference type="Proteomes" id="UP001286313">
    <property type="component" value="Unassembled WGS sequence"/>
</dbReference>
<protein>
    <submittedName>
        <fullName evidence="3">Uncharacterized protein</fullName>
    </submittedName>
</protein>
<keyword evidence="2" id="KW-0732">Signal</keyword>
<gene>
    <name evidence="3" type="ORF">Pcinc_023226</name>
</gene>
<feature type="chain" id="PRO_5041905966" evidence="2">
    <location>
        <begin position="19"/>
        <end position="282"/>
    </location>
</feature>
<feature type="compositionally biased region" description="Polar residues" evidence="1">
    <location>
        <begin position="94"/>
        <end position="103"/>
    </location>
</feature>
<dbReference type="AlphaFoldDB" id="A0AAE1FE04"/>
<reference evidence="3" key="1">
    <citation type="submission" date="2023-10" db="EMBL/GenBank/DDBJ databases">
        <title>Genome assemblies of two species of porcelain crab, Petrolisthes cinctipes and Petrolisthes manimaculis (Anomura: Porcellanidae).</title>
        <authorList>
            <person name="Angst P."/>
        </authorList>
    </citation>
    <scope>NUCLEOTIDE SEQUENCE</scope>
    <source>
        <strain evidence="3">PB745_01</strain>
        <tissue evidence="3">Gill</tissue>
    </source>
</reference>
<comment type="caution">
    <text evidence="3">The sequence shown here is derived from an EMBL/GenBank/DDBJ whole genome shotgun (WGS) entry which is preliminary data.</text>
</comment>